<reference evidence="2 3" key="2">
    <citation type="submission" date="2023-12" db="EMBL/GenBank/DDBJ databases">
        <authorList>
            <consortium name="Cladostephus spongiosus"/>
            <person name="Lorente B."/>
            <person name="Cabral C."/>
            <person name="Frias J."/>
            <person name="Faria J."/>
            <person name="Toubarro D."/>
        </authorList>
    </citation>
    <scope>NUCLEOTIDE SEQUENCE [LARGE SCALE GENOMIC DNA]</scope>
    <source>
        <strain evidence="2 3">ZMCS4</strain>
    </source>
</reference>
<gene>
    <name evidence="2" type="ORF">SNR37_003653</name>
</gene>
<dbReference type="InterPro" id="IPR029058">
    <property type="entry name" value="AB_hydrolase_fold"/>
</dbReference>
<keyword evidence="3" id="KW-1185">Reference proteome</keyword>
<protein>
    <submittedName>
        <fullName evidence="2">Lipase family protein</fullName>
        <ecNumber evidence="2">3.1.1.-</ecNumber>
    </submittedName>
</protein>
<dbReference type="Pfam" id="PF01764">
    <property type="entry name" value="Lipase_3"/>
    <property type="match status" value="1"/>
</dbReference>
<proteinExistence type="predicted"/>
<dbReference type="EC" id="3.1.1.-" evidence="2"/>
<keyword evidence="2" id="KW-0378">Hydrolase</keyword>
<dbReference type="PANTHER" id="PTHR45856">
    <property type="entry name" value="ALPHA/BETA-HYDROLASES SUPERFAMILY PROTEIN"/>
    <property type="match status" value="1"/>
</dbReference>
<dbReference type="RefSeq" id="WP_329775375.1">
    <property type="nucleotide sequence ID" value="NZ_JAYDYW010000007.1"/>
</dbReference>
<organism evidence="2 3">
    <name type="scientific">Agarivorans aestuarii</name>
    <dbReference type="NCBI Taxonomy" id="1563703"/>
    <lineage>
        <taxon>Bacteria</taxon>
        <taxon>Pseudomonadati</taxon>
        <taxon>Pseudomonadota</taxon>
        <taxon>Gammaproteobacteria</taxon>
        <taxon>Alteromonadales</taxon>
        <taxon>Alteromonadaceae</taxon>
        <taxon>Agarivorans</taxon>
    </lineage>
</organism>
<reference evidence="3" key="1">
    <citation type="submission" date="2023-07" db="EMBL/GenBank/DDBJ databases">
        <title>Draft genome sequence of Agarivorans aestuarii strain ZMCS4, a CAZymes producing bacteria isolated from the marine brown algae Clodostephus spongiosus.</title>
        <authorList>
            <person name="Lorente B."/>
            <person name="Cabral C."/>
            <person name="Frias J."/>
            <person name="Faria J."/>
            <person name="Toubarro D."/>
        </authorList>
    </citation>
    <scope>NUCLEOTIDE SEQUENCE [LARGE SCALE GENOMIC DNA]</scope>
    <source>
        <strain evidence="3">ZMCS4</strain>
    </source>
</reference>
<dbReference type="Proteomes" id="UP001310248">
    <property type="component" value="Unassembled WGS sequence"/>
</dbReference>
<dbReference type="GO" id="GO:0016787">
    <property type="term" value="F:hydrolase activity"/>
    <property type="evidence" value="ECO:0007669"/>
    <property type="project" value="UniProtKB-KW"/>
</dbReference>
<comment type="caution">
    <text evidence="2">The sequence shown here is derived from an EMBL/GenBank/DDBJ whole genome shotgun (WGS) entry which is preliminary data.</text>
</comment>
<dbReference type="Gene3D" id="3.40.50.1820">
    <property type="entry name" value="alpha/beta hydrolase"/>
    <property type="match status" value="1"/>
</dbReference>
<dbReference type="EMBL" id="JAYDYW010000007">
    <property type="protein sequence ID" value="MEE1674217.1"/>
    <property type="molecule type" value="Genomic_DNA"/>
</dbReference>
<dbReference type="InterPro" id="IPR002921">
    <property type="entry name" value="Fungal_lipase-type"/>
</dbReference>
<accession>A0ABU7G4A9</accession>
<name>A0ABU7G4A9_9ALTE</name>
<evidence type="ECO:0000313" key="3">
    <source>
        <dbReference type="Proteomes" id="UP001310248"/>
    </source>
</evidence>
<evidence type="ECO:0000313" key="2">
    <source>
        <dbReference type="EMBL" id="MEE1674217.1"/>
    </source>
</evidence>
<evidence type="ECO:0000259" key="1">
    <source>
        <dbReference type="Pfam" id="PF01764"/>
    </source>
</evidence>
<feature type="domain" description="Fungal lipase-type" evidence="1">
    <location>
        <begin position="93"/>
        <end position="223"/>
    </location>
</feature>
<dbReference type="SUPFAM" id="SSF53474">
    <property type="entry name" value="alpha/beta-Hydrolases"/>
    <property type="match status" value="1"/>
</dbReference>
<dbReference type="CDD" id="cd00519">
    <property type="entry name" value="Lipase_3"/>
    <property type="match status" value="1"/>
</dbReference>
<sequence>MKKPIPEAKSYDIVPPDMNYVYFEGSDQYPFQAANTEFSEVNAWWLSECALLAYCHPGFARMAFKLAGFEQFSFFQGTGTECMAAGNQEALLIAFRGTELKSLSALYELKTDLDSMPVAFAEGGKVHQGFAKALDEVWSGEQGLQQFIEQQIQDFPDRPIWLTGHSLGGALATLCFAKVPQATGLYVYGAPRVGNQQFVELVNNRPVWRVEHAKDPIPMLPPNLPAISFGFADLGELVYIHNDQTIDYQRPEKSTEEYKDLIVSTFKAQEQRRKSLSVDLTEINQHLLESFKEWRDNLKQWQADTKISFTDHMPIYYCVKLWNNLQE</sequence>
<dbReference type="PANTHER" id="PTHR45856:SF24">
    <property type="entry name" value="FUNGAL LIPASE-LIKE DOMAIN-CONTAINING PROTEIN"/>
    <property type="match status" value="1"/>
</dbReference>
<dbReference type="InterPro" id="IPR051218">
    <property type="entry name" value="Sec_MonoDiacylglyc_Lipase"/>
</dbReference>